<dbReference type="EMBL" id="JBHTOQ010000003">
    <property type="protein sequence ID" value="MFD1479938.1"/>
    <property type="molecule type" value="Genomic_DNA"/>
</dbReference>
<name>A0ABW4DSM9_9RHOB</name>
<dbReference type="Proteomes" id="UP001597302">
    <property type="component" value="Unassembled WGS sequence"/>
</dbReference>
<dbReference type="Gene3D" id="3.30.1330.120">
    <property type="entry name" value="2-methylcitrate dehydratase PrpD"/>
    <property type="match status" value="1"/>
</dbReference>
<evidence type="ECO:0000259" key="3">
    <source>
        <dbReference type="Pfam" id="PF19305"/>
    </source>
</evidence>
<evidence type="ECO:0000259" key="2">
    <source>
        <dbReference type="Pfam" id="PF03972"/>
    </source>
</evidence>
<evidence type="ECO:0000313" key="5">
    <source>
        <dbReference type="Proteomes" id="UP001597302"/>
    </source>
</evidence>
<dbReference type="InterPro" id="IPR045337">
    <property type="entry name" value="MmgE_PrpD_C"/>
</dbReference>
<reference evidence="5" key="1">
    <citation type="journal article" date="2019" name="Int. J. Syst. Evol. Microbiol.">
        <title>The Global Catalogue of Microorganisms (GCM) 10K type strain sequencing project: providing services to taxonomists for standard genome sequencing and annotation.</title>
        <authorList>
            <consortium name="The Broad Institute Genomics Platform"/>
            <consortium name="The Broad Institute Genome Sequencing Center for Infectious Disease"/>
            <person name="Wu L."/>
            <person name="Ma J."/>
        </authorList>
    </citation>
    <scope>NUCLEOTIDE SEQUENCE [LARGE SCALE GENOMIC DNA]</scope>
    <source>
        <strain evidence="5">CCM 8875</strain>
    </source>
</reference>
<dbReference type="InterPro" id="IPR005656">
    <property type="entry name" value="MmgE_PrpD"/>
</dbReference>
<organism evidence="4 5">
    <name type="scientific">Paracoccus nototheniae</name>
    <dbReference type="NCBI Taxonomy" id="2489002"/>
    <lineage>
        <taxon>Bacteria</taxon>
        <taxon>Pseudomonadati</taxon>
        <taxon>Pseudomonadota</taxon>
        <taxon>Alphaproteobacteria</taxon>
        <taxon>Rhodobacterales</taxon>
        <taxon>Paracoccaceae</taxon>
        <taxon>Paracoccus</taxon>
    </lineage>
</organism>
<accession>A0ABW4DSM9</accession>
<feature type="domain" description="MmgE/PrpD N-terminal" evidence="2">
    <location>
        <begin position="21"/>
        <end position="253"/>
    </location>
</feature>
<dbReference type="Pfam" id="PF03972">
    <property type="entry name" value="MmgE_PrpD_N"/>
    <property type="match status" value="1"/>
</dbReference>
<dbReference type="RefSeq" id="WP_165571099.1">
    <property type="nucleotide sequence ID" value="NZ_JBHTOQ010000003.1"/>
</dbReference>
<evidence type="ECO:0000313" key="4">
    <source>
        <dbReference type="EMBL" id="MFD1479938.1"/>
    </source>
</evidence>
<dbReference type="InterPro" id="IPR042188">
    <property type="entry name" value="MmgE/PrpD_sf_2"/>
</dbReference>
<protein>
    <submittedName>
        <fullName evidence="4">MmgE/PrpD family protein</fullName>
    </submittedName>
</protein>
<dbReference type="InterPro" id="IPR042183">
    <property type="entry name" value="MmgE/PrpD_sf_1"/>
</dbReference>
<keyword evidence="5" id="KW-1185">Reference proteome</keyword>
<dbReference type="InterPro" id="IPR045336">
    <property type="entry name" value="MmgE_PrpD_N"/>
</dbReference>
<sequence>MTDPQATAGPSDPVDVLTGLAALTPHRMPDDVLRLARLSLLDWLICGIAGRSEPVSQALRRYAQDESGRDAGSSLFGGGRAPARLAAMANGTISHALDYDDTHFAHVGHLSVGIWPAVLAMGEQQGDSVARMAQAFLVGAEGAIRIGCVLGAVHYNRGFHQTATAGAFGATLAVGRLAGVDGQTLRRALGLCATRASGLKSQFGTMGKPLNAGLAASNGIEAVALARLGLSTAHDGIFGPQGFVETHSDAPDPAGFEAGLTGPDMPGFRFRDNRFKFHACCHGLHAMIEALLDVLADTPIDPQNIARIELRTAPRWLRVCDIKHPRTGLQVKFSYGWLAAMVVTGQPTGDDRVYTDAMAGDAGLADLAGRVDVTGDPAISDQQAQGALHLRDGRILPFAHDLARPVATDILLDKIRAKARAVLKDDAQPLLDLSGALDGAPDTVGAQDLGALIRGLTAR</sequence>
<proteinExistence type="inferred from homology"/>
<feature type="domain" description="MmgE/PrpD C-terminal" evidence="3">
    <location>
        <begin position="278"/>
        <end position="427"/>
    </location>
</feature>
<comment type="similarity">
    <text evidence="1">Belongs to the PrpD family.</text>
</comment>
<dbReference type="PANTHER" id="PTHR16943">
    <property type="entry name" value="2-METHYLCITRATE DEHYDRATASE-RELATED"/>
    <property type="match status" value="1"/>
</dbReference>
<dbReference type="Gene3D" id="1.10.4100.10">
    <property type="entry name" value="2-methylcitrate dehydratase PrpD"/>
    <property type="match status" value="1"/>
</dbReference>
<gene>
    <name evidence="4" type="ORF">ACFQ5P_01390</name>
</gene>
<dbReference type="InterPro" id="IPR036148">
    <property type="entry name" value="MmgE/PrpD_sf"/>
</dbReference>
<comment type="caution">
    <text evidence="4">The sequence shown here is derived from an EMBL/GenBank/DDBJ whole genome shotgun (WGS) entry which is preliminary data.</text>
</comment>
<dbReference type="SUPFAM" id="SSF103378">
    <property type="entry name" value="2-methylcitrate dehydratase PrpD"/>
    <property type="match status" value="1"/>
</dbReference>
<dbReference type="Pfam" id="PF19305">
    <property type="entry name" value="MmgE_PrpD_C"/>
    <property type="match status" value="1"/>
</dbReference>
<dbReference type="PANTHER" id="PTHR16943:SF8">
    <property type="entry name" value="2-METHYLCITRATE DEHYDRATASE"/>
    <property type="match status" value="1"/>
</dbReference>
<evidence type="ECO:0000256" key="1">
    <source>
        <dbReference type="ARBA" id="ARBA00006174"/>
    </source>
</evidence>